<reference evidence="1" key="1">
    <citation type="submission" date="2018-05" db="EMBL/GenBank/DDBJ databases">
        <authorList>
            <person name="Lanie J.A."/>
            <person name="Ng W.-L."/>
            <person name="Kazmierczak K.M."/>
            <person name="Andrzejewski T.M."/>
            <person name="Davidsen T.M."/>
            <person name="Wayne K.J."/>
            <person name="Tettelin H."/>
            <person name="Glass J.I."/>
            <person name="Rusch D."/>
            <person name="Podicherti R."/>
            <person name="Tsui H.-C.T."/>
            <person name="Winkler M.E."/>
        </authorList>
    </citation>
    <scope>NUCLEOTIDE SEQUENCE</scope>
</reference>
<name>A0A383A8C2_9ZZZZ</name>
<protein>
    <submittedName>
        <fullName evidence="1">Uncharacterized protein</fullName>
    </submittedName>
</protein>
<sequence>NFQTILKIQNSVLQRHNLDMIILIKNLN</sequence>
<proteinExistence type="predicted"/>
<organism evidence="1">
    <name type="scientific">marine metagenome</name>
    <dbReference type="NCBI Taxonomy" id="408172"/>
    <lineage>
        <taxon>unclassified sequences</taxon>
        <taxon>metagenomes</taxon>
        <taxon>ecological metagenomes</taxon>
    </lineage>
</organism>
<dbReference type="AlphaFoldDB" id="A0A383A8C2"/>
<accession>A0A383A8C2</accession>
<dbReference type="EMBL" id="UINC01189554">
    <property type="protein sequence ID" value="SVE03298.1"/>
    <property type="molecule type" value="Genomic_DNA"/>
</dbReference>
<feature type="non-terminal residue" evidence="1">
    <location>
        <position position="1"/>
    </location>
</feature>
<evidence type="ECO:0000313" key="1">
    <source>
        <dbReference type="EMBL" id="SVE03298.1"/>
    </source>
</evidence>
<gene>
    <name evidence="1" type="ORF">METZ01_LOCUS456152</name>
</gene>
<feature type="non-terminal residue" evidence="1">
    <location>
        <position position="28"/>
    </location>
</feature>